<keyword evidence="5" id="KW-0862">Zinc</keyword>
<protein>
    <recommendedName>
        <fullName evidence="10">Zinc finger C2H2 LYAR-type domain-containing protein</fullName>
    </recommendedName>
</protein>
<keyword evidence="12" id="KW-1185">Reference proteome</keyword>
<feature type="region of interest" description="Disordered" evidence="9">
    <location>
        <begin position="222"/>
        <end position="328"/>
    </location>
</feature>
<feature type="compositionally biased region" description="Low complexity" evidence="9">
    <location>
        <begin position="157"/>
        <end position="167"/>
    </location>
</feature>
<comment type="similarity">
    <text evidence="7">Belongs to the UPF0743 family.</text>
</comment>
<evidence type="ECO:0000259" key="10">
    <source>
        <dbReference type="Pfam" id="PF08790"/>
    </source>
</evidence>
<dbReference type="SUPFAM" id="SSF57667">
    <property type="entry name" value="beta-beta-alpha zinc fingers"/>
    <property type="match status" value="2"/>
</dbReference>
<accession>A0A6A7CAD2</accession>
<dbReference type="GO" id="GO:0000122">
    <property type="term" value="P:negative regulation of transcription by RNA polymerase II"/>
    <property type="evidence" value="ECO:0007669"/>
    <property type="project" value="TreeGrafter"/>
</dbReference>
<dbReference type="GO" id="GO:0006364">
    <property type="term" value="P:rRNA processing"/>
    <property type="evidence" value="ECO:0007669"/>
    <property type="project" value="TreeGrafter"/>
</dbReference>
<dbReference type="GO" id="GO:0005730">
    <property type="term" value="C:nucleolus"/>
    <property type="evidence" value="ECO:0007669"/>
    <property type="project" value="TreeGrafter"/>
</dbReference>
<dbReference type="InterPro" id="IPR036236">
    <property type="entry name" value="Znf_C2H2_sf"/>
</dbReference>
<dbReference type="GO" id="GO:0008270">
    <property type="term" value="F:zinc ion binding"/>
    <property type="evidence" value="ECO:0007669"/>
    <property type="project" value="UniProtKB-KW"/>
</dbReference>
<feature type="domain" description="Zinc finger C2H2 LYAR-type" evidence="10">
    <location>
        <begin position="30"/>
        <end position="57"/>
    </location>
</feature>
<name>A0A6A7CAD2_9PEZI</name>
<dbReference type="OrthoDB" id="21474at2759"/>
<dbReference type="EMBL" id="MU005960">
    <property type="protein sequence ID" value="KAF2863568.1"/>
    <property type="molecule type" value="Genomic_DNA"/>
</dbReference>
<dbReference type="PANTHER" id="PTHR13100:SF10">
    <property type="entry name" value="CELL GROWTH-REGULATING NUCLEOLAR PROTEIN"/>
    <property type="match status" value="1"/>
</dbReference>
<feature type="compositionally biased region" description="Basic and acidic residues" evidence="9">
    <location>
        <begin position="238"/>
        <end position="248"/>
    </location>
</feature>
<dbReference type="InterPro" id="IPR014898">
    <property type="entry name" value="Znf_C2H2_LYAR"/>
</dbReference>
<feature type="compositionally biased region" description="Polar residues" evidence="9">
    <location>
        <begin position="310"/>
        <end position="324"/>
    </location>
</feature>
<evidence type="ECO:0000256" key="6">
    <source>
        <dbReference type="ARBA" id="ARBA00023242"/>
    </source>
</evidence>
<dbReference type="Pfam" id="PF08790">
    <property type="entry name" value="zf-LYAR"/>
    <property type="match status" value="1"/>
</dbReference>
<dbReference type="PROSITE" id="PS51804">
    <property type="entry name" value="ZF_C2HC_LYAR"/>
    <property type="match status" value="2"/>
</dbReference>
<proteinExistence type="inferred from homology"/>
<evidence type="ECO:0000313" key="12">
    <source>
        <dbReference type="Proteomes" id="UP000799421"/>
    </source>
</evidence>
<keyword evidence="4 8" id="KW-0863">Zinc-finger</keyword>
<evidence type="ECO:0000256" key="7">
    <source>
        <dbReference type="ARBA" id="ARBA00061084"/>
    </source>
</evidence>
<comment type="subcellular location">
    <subcellularLocation>
        <location evidence="1">Nucleus</location>
    </subcellularLocation>
</comment>
<feature type="region of interest" description="Disordered" evidence="9">
    <location>
        <begin position="127"/>
        <end position="209"/>
    </location>
</feature>
<dbReference type="GO" id="GO:0003677">
    <property type="term" value="F:DNA binding"/>
    <property type="evidence" value="ECO:0007669"/>
    <property type="project" value="InterPro"/>
</dbReference>
<sequence length="391" mass="43776">MVSFSCEVCGDVLTKKKLDGHRSRCSGSSFTCIDCMVHFQGTDYRSHTSCISEAQKYQGSLYKPPKSKTVMPGEYPSDMTRYHATVEDESQRTVTTVDIEIPPRAPTPPRPGVNVFDFLVEDASQAPKHLAGPDVTYGSDAVPAGRERYDSHPTLPPAQATPAQRLPSSSQGKSDKKRKRVDHLSVSPEAPEPSTARQPHRLLHTGLTGGLERLVTEAEFYDDRIDEGPTPITPMKRSRLEQPWETSRKARNNPAMASKPTTAYESKRREHERREKDAREKSSIERGGRRIRRDSSSSSPKPSRHHKSRTASLQPSNGGSTSIGPTAAGQVRAERFISLISKGPDSDRGWSVNKTLKRYHREFSRDTDDKDLWRSLRLRKNEKGEVVLFVL</sequence>
<dbReference type="FunFam" id="3.30.1490.490:FF:000001">
    <property type="entry name" value="cell growth-regulating nucleolar protein-like"/>
    <property type="match status" value="1"/>
</dbReference>
<evidence type="ECO:0000256" key="1">
    <source>
        <dbReference type="ARBA" id="ARBA00004123"/>
    </source>
</evidence>
<reference evidence="11" key="1">
    <citation type="journal article" date="2020" name="Stud. Mycol.">
        <title>101 Dothideomycetes genomes: a test case for predicting lifestyles and emergence of pathogens.</title>
        <authorList>
            <person name="Haridas S."/>
            <person name="Albert R."/>
            <person name="Binder M."/>
            <person name="Bloem J."/>
            <person name="Labutti K."/>
            <person name="Salamov A."/>
            <person name="Andreopoulos B."/>
            <person name="Baker S."/>
            <person name="Barry K."/>
            <person name="Bills G."/>
            <person name="Bluhm B."/>
            <person name="Cannon C."/>
            <person name="Castanera R."/>
            <person name="Culley D."/>
            <person name="Daum C."/>
            <person name="Ezra D."/>
            <person name="Gonzalez J."/>
            <person name="Henrissat B."/>
            <person name="Kuo A."/>
            <person name="Liang C."/>
            <person name="Lipzen A."/>
            <person name="Lutzoni F."/>
            <person name="Magnuson J."/>
            <person name="Mondo S."/>
            <person name="Nolan M."/>
            <person name="Ohm R."/>
            <person name="Pangilinan J."/>
            <person name="Park H.-J."/>
            <person name="Ramirez L."/>
            <person name="Alfaro M."/>
            <person name="Sun H."/>
            <person name="Tritt A."/>
            <person name="Yoshinaga Y."/>
            <person name="Zwiers L.-H."/>
            <person name="Turgeon B."/>
            <person name="Goodwin S."/>
            <person name="Spatafora J."/>
            <person name="Crous P."/>
            <person name="Grigoriev I."/>
        </authorList>
    </citation>
    <scope>NUCLEOTIDE SEQUENCE</scope>
    <source>
        <strain evidence="11">CBS 480.64</strain>
    </source>
</reference>
<evidence type="ECO:0000256" key="8">
    <source>
        <dbReference type="PROSITE-ProRule" id="PRU01145"/>
    </source>
</evidence>
<dbReference type="PANTHER" id="PTHR13100">
    <property type="entry name" value="CELL GROWTH-REGULATING NUCLEOLAR PROTEIN LYAR"/>
    <property type="match status" value="1"/>
</dbReference>
<keyword evidence="6" id="KW-0539">Nucleus</keyword>
<feature type="compositionally biased region" description="Basic and acidic residues" evidence="9">
    <location>
        <begin position="265"/>
        <end position="288"/>
    </location>
</feature>
<dbReference type="Gene3D" id="3.30.1490.490">
    <property type="match status" value="1"/>
</dbReference>
<gene>
    <name evidence="11" type="ORF">K470DRAFT_226126</name>
</gene>
<dbReference type="InterPro" id="IPR039999">
    <property type="entry name" value="LYAR"/>
</dbReference>
<evidence type="ECO:0000256" key="3">
    <source>
        <dbReference type="ARBA" id="ARBA00022737"/>
    </source>
</evidence>
<dbReference type="Proteomes" id="UP000799421">
    <property type="component" value="Unassembled WGS sequence"/>
</dbReference>
<dbReference type="AlphaFoldDB" id="A0A6A7CAD2"/>
<evidence type="ECO:0000256" key="5">
    <source>
        <dbReference type="ARBA" id="ARBA00022833"/>
    </source>
</evidence>
<organism evidence="11 12">
    <name type="scientific">Piedraia hortae CBS 480.64</name>
    <dbReference type="NCBI Taxonomy" id="1314780"/>
    <lineage>
        <taxon>Eukaryota</taxon>
        <taxon>Fungi</taxon>
        <taxon>Dikarya</taxon>
        <taxon>Ascomycota</taxon>
        <taxon>Pezizomycotina</taxon>
        <taxon>Dothideomycetes</taxon>
        <taxon>Dothideomycetidae</taxon>
        <taxon>Capnodiales</taxon>
        <taxon>Piedraiaceae</taxon>
        <taxon>Piedraia</taxon>
    </lineage>
</organism>
<evidence type="ECO:0000256" key="4">
    <source>
        <dbReference type="ARBA" id="ARBA00022771"/>
    </source>
</evidence>
<evidence type="ECO:0000256" key="9">
    <source>
        <dbReference type="SAM" id="MobiDB-lite"/>
    </source>
</evidence>
<keyword evidence="3" id="KW-0677">Repeat</keyword>
<keyword evidence="2" id="KW-0479">Metal-binding</keyword>
<evidence type="ECO:0000256" key="2">
    <source>
        <dbReference type="ARBA" id="ARBA00022723"/>
    </source>
</evidence>
<evidence type="ECO:0000313" key="11">
    <source>
        <dbReference type="EMBL" id="KAF2863568.1"/>
    </source>
</evidence>